<evidence type="ECO:0000313" key="2">
    <source>
        <dbReference type="Proteomes" id="UP001327560"/>
    </source>
</evidence>
<dbReference type="InterPro" id="IPR016024">
    <property type="entry name" value="ARM-type_fold"/>
</dbReference>
<gene>
    <name evidence="1" type="ORF">Cni_G27450</name>
</gene>
<dbReference type="InterPro" id="IPR052608">
    <property type="entry name" value="U-box_domain_protein"/>
</dbReference>
<dbReference type="SMART" id="SM00185">
    <property type="entry name" value="ARM"/>
    <property type="match status" value="4"/>
</dbReference>
<organism evidence="1 2">
    <name type="scientific">Canna indica</name>
    <name type="common">Indian-shot</name>
    <dbReference type="NCBI Taxonomy" id="4628"/>
    <lineage>
        <taxon>Eukaryota</taxon>
        <taxon>Viridiplantae</taxon>
        <taxon>Streptophyta</taxon>
        <taxon>Embryophyta</taxon>
        <taxon>Tracheophyta</taxon>
        <taxon>Spermatophyta</taxon>
        <taxon>Magnoliopsida</taxon>
        <taxon>Liliopsida</taxon>
        <taxon>Zingiberales</taxon>
        <taxon>Cannaceae</taxon>
        <taxon>Canna</taxon>
    </lineage>
</organism>
<protein>
    <submittedName>
        <fullName evidence="1">U-box domain-containing protein 44-like</fullName>
    </submittedName>
</protein>
<dbReference type="EMBL" id="CP136898">
    <property type="protein sequence ID" value="WOL18653.1"/>
    <property type="molecule type" value="Genomic_DNA"/>
</dbReference>
<evidence type="ECO:0000313" key="1">
    <source>
        <dbReference type="EMBL" id="WOL18653.1"/>
    </source>
</evidence>
<sequence length="514" mass="56885">MSLTNNGKENIARQGGRILVNMLSSNQVQQTSSLHALHNLSTLDDNAAILIDFGILPALMDILFSTRQDISSETKELAALTVANIVSKSGHWELAFADKEGHQIQSEFIICKLLDVLSNSSSRCQAAVLHILCGIASSPRASDTTASCIERNDGVKYVVQYLEHPEVEHRVYAFRLLNRLSEKLGQVLVEDLRASEKIMSLRVKLLDTHSSLEERCEIAGLLANLPLSDDEVKTVLGYDLLSWIIGNIREQQSSLSGRNSRRVRRMMEGLLGLLLHYARSLDRTVIALVQENQLMSIFQEQLSGHSHSRVKQRAALGLKYLSEFVRVSVATELLEPQPPEGLCSPFILLCGKAQMVPILCPLHNVPCDKDNSFCLLKGNAIKPLVDLMNDENMDAQFAAVEALSTLVLDVQNLRNAKEELEQLGVFDAAIHLFKEVRPGRLQEKVAFMVERFFQVEAIAQDYTIDQGLVMALVGAMRHGNANTKMHAQGALAHLQVLSGVGGKNSSNQGRRPNR</sequence>
<dbReference type="InterPro" id="IPR000225">
    <property type="entry name" value="Armadillo"/>
</dbReference>
<proteinExistence type="predicted"/>
<dbReference type="Gene3D" id="1.25.10.10">
    <property type="entry name" value="Leucine-rich Repeat Variant"/>
    <property type="match status" value="2"/>
</dbReference>
<dbReference type="SUPFAM" id="SSF48371">
    <property type="entry name" value="ARM repeat"/>
    <property type="match status" value="2"/>
</dbReference>
<accession>A0AAQ3L4Y4</accession>
<dbReference type="Proteomes" id="UP001327560">
    <property type="component" value="Chromosome 9"/>
</dbReference>
<keyword evidence="2" id="KW-1185">Reference proteome</keyword>
<dbReference type="PANTHER" id="PTHR45958">
    <property type="entry name" value="RING-TYPE E3 UBIQUITIN TRANSFERASE"/>
    <property type="match status" value="1"/>
</dbReference>
<dbReference type="PANTHER" id="PTHR45958:SF14">
    <property type="entry name" value="RING-TYPE E3 UBIQUITIN TRANSFERASE"/>
    <property type="match status" value="1"/>
</dbReference>
<reference evidence="1 2" key="1">
    <citation type="submission" date="2023-10" db="EMBL/GenBank/DDBJ databases">
        <title>Chromosome-scale genome assembly provides insights into flower coloration mechanisms of Canna indica.</title>
        <authorList>
            <person name="Li C."/>
        </authorList>
    </citation>
    <scope>NUCLEOTIDE SEQUENCE [LARGE SCALE GENOMIC DNA]</scope>
    <source>
        <tissue evidence="1">Flower</tissue>
    </source>
</reference>
<name>A0AAQ3L4Y4_9LILI</name>
<dbReference type="InterPro" id="IPR011989">
    <property type="entry name" value="ARM-like"/>
</dbReference>
<dbReference type="AlphaFoldDB" id="A0AAQ3L4Y4"/>